<reference evidence="9" key="2">
    <citation type="submission" date="2023-02" db="EMBL/GenBank/DDBJ databases">
        <title>Complete genome sequence of Lactobacillus curvatus CACC879 isolated from Pig feces.</title>
        <authorList>
            <person name="Park S."/>
            <person name="Park M.A."/>
            <person name="Kim D.-H."/>
            <person name="Kim Y."/>
        </authorList>
    </citation>
    <scope>NUCLEOTIDE SEQUENCE</scope>
    <source>
        <strain evidence="9">Curvatus</strain>
        <plasmid evidence="9">p1_CACC879</plasmid>
    </source>
</reference>
<evidence type="ECO:0000313" key="11">
    <source>
        <dbReference type="Proteomes" id="UP001215533"/>
    </source>
</evidence>
<evidence type="ECO:0000256" key="2">
    <source>
        <dbReference type="ARBA" id="ARBA00022630"/>
    </source>
</evidence>
<dbReference type="EMBL" id="CP117684">
    <property type="protein sequence ID" value="WDC93089.1"/>
    <property type="molecule type" value="Genomic_DNA"/>
</dbReference>
<reference evidence="8 10" key="1">
    <citation type="submission" date="2018-07" db="EMBL/GenBank/DDBJ databases">
        <title>Lactobacillus curvatus genome sequence.</title>
        <authorList>
            <person name="Prechtl R."/>
        </authorList>
    </citation>
    <scope>NUCLEOTIDE SEQUENCE [LARGE SCALE GENOMIC DNA]</scope>
    <source>
        <strain evidence="8 10">TMW 1.1928</strain>
    </source>
</reference>
<evidence type="ECO:0000256" key="3">
    <source>
        <dbReference type="ARBA" id="ARBA00022827"/>
    </source>
</evidence>
<dbReference type="PRINTS" id="PR00469">
    <property type="entry name" value="PNDRDTASEII"/>
</dbReference>
<evidence type="ECO:0000256" key="5">
    <source>
        <dbReference type="ARBA" id="ARBA00023002"/>
    </source>
</evidence>
<dbReference type="Gene3D" id="3.50.50.60">
    <property type="entry name" value="FAD/NAD(P)-binding domain"/>
    <property type="match status" value="2"/>
</dbReference>
<dbReference type="PANTHER" id="PTHR48105">
    <property type="entry name" value="THIOREDOXIN REDUCTASE 1-RELATED-RELATED"/>
    <property type="match status" value="1"/>
</dbReference>
<evidence type="ECO:0000313" key="8">
    <source>
        <dbReference type="EMBL" id="AXN36414.1"/>
    </source>
</evidence>
<dbReference type="EMBL" id="CP031003">
    <property type="protein sequence ID" value="AXN36414.1"/>
    <property type="molecule type" value="Genomic_DNA"/>
</dbReference>
<comment type="catalytic activity">
    <reaction evidence="6">
        <text>2 reduced [2Fe-2S]-[ferredoxin] + NADP(+) + H(+) = 2 oxidized [2Fe-2S]-[ferredoxin] + NADPH</text>
        <dbReference type="Rhea" id="RHEA:20125"/>
        <dbReference type="Rhea" id="RHEA-COMP:10000"/>
        <dbReference type="Rhea" id="RHEA-COMP:10001"/>
        <dbReference type="ChEBI" id="CHEBI:15378"/>
        <dbReference type="ChEBI" id="CHEBI:33737"/>
        <dbReference type="ChEBI" id="CHEBI:33738"/>
        <dbReference type="ChEBI" id="CHEBI:57783"/>
        <dbReference type="ChEBI" id="CHEBI:58349"/>
        <dbReference type="EC" id="1.18.1.2"/>
    </reaction>
</comment>
<comment type="cofactor">
    <cofactor evidence="6">
        <name>FAD</name>
        <dbReference type="ChEBI" id="CHEBI:57692"/>
    </cofactor>
    <text evidence="6">Binds 1 FAD per subunit.</text>
</comment>
<comment type="subunit">
    <text evidence="1 6">Homodimer.</text>
</comment>
<evidence type="ECO:0000313" key="9">
    <source>
        <dbReference type="EMBL" id="WDC93089.1"/>
    </source>
</evidence>
<feature type="binding site" evidence="6">
    <location>
        <position position="90"/>
    </location>
    <ligand>
        <name>FAD</name>
        <dbReference type="ChEBI" id="CHEBI:57692"/>
    </ligand>
</feature>
<dbReference type="HAMAP" id="MF_01685">
    <property type="entry name" value="FENR2"/>
    <property type="match status" value="1"/>
</dbReference>
<evidence type="ECO:0000256" key="6">
    <source>
        <dbReference type="HAMAP-Rule" id="MF_01685"/>
    </source>
</evidence>
<dbReference type="InterPro" id="IPR050097">
    <property type="entry name" value="Ferredoxin-NADP_redctase_2"/>
</dbReference>
<comment type="caution">
    <text evidence="6">Lacks conserved residue(s) required for the propagation of feature annotation.</text>
</comment>
<geneLocation type="plasmid" evidence="9 11">
    <name>p1_CACC879</name>
</geneLocation>
<feature type="binding site" evidence="6">
    <location>
        <position position="325"/>
    </location>
    <ligand>
        <name>FAD</name>
        <dbReference type="ChEBI" id="CHEBI:57692"/>
    </ligand>
</feature>
<dbReference type="PRINTS" id="PR00368">
    <property type="entry name" value="FADPNR"/>
</dbReference>
<name>A0A1B2A4R3_LATCU</name>
<dbReference type="GO" id="GO:0050661">
    <property type="term" value="F:NADP binding"/>
    <property type="evidence" value="ECO:0007669"/>
    <property type="project" value="UniProtKB-UniRule"/>
</dbReference>
<dbReference type="SUPFAM" id="SSF51905">
    <property type="entry name" value="FAD/NAD(P)-binding domain"/>
    <property type="match status" value="1"/>
</dbReference>
<keyword evidence="4 6" id="KW-0521">NADP</keyword>
<keyword evidence="2 6" id="KW-0285">Flavoprotein</keyword>
<evidence type="ECO:0000313" key="10">
    <source>
        <dbReference type="Proteomes" id="UP000257607"/>
    </source>
</evidence>
<evidence type="ECO:0000259" key="7">
    <source>
        <dbReference type="Pfam" id="PF07992"/>
    </source>
</evidence>
<evidence type="ECO:0000256" key="4">
    <source>
        <dbReference type="ARBA" id="ARBA00022857"/>
    </source>
</evidence>
<proteinExistence type="inferred from homology"/>
<dbReference type="InterPro" id="IPR036188">
    <property type="entry name" value="FAD/NAD-bd_sf"/>
</dbReference>
<feature type="binding site" evidence="6">
    <location>
        <position position="37"/>
    </location>
    <ligand>
        <name>FAD</name>
        <dbReference type="ChEBI" id="CHEBI:57692"/>
    </ligand>
</feature>
<dbReference type="InterPro" id="IPR022890">
    <property type="entry name" value="Fd--NADP_Rdtase_type_2"/>
</dbReference>
<dbReference type="InterPro" id="IPR023753">
    <property type="entry name" value="FAD/NAD-binding_dom"/>
</dbReference>
<organism evidence="9 11">
    <name type="scientific">Latilactobacillus curvatus</name>
    <name type="common">Lactobacillus curvatus</name>
    <dbReference type="NCBI Taxonomy" id="28038"/>
    <lineage>
        <taxon>Bacteria</taxon>
        <taxon>Bacillati</taxon>
        <taxon>Bacillota</taxon>
        <taxon>Bacilli</taxon>
        <taxon>Lactobacillales</taxon>
        <taxon>Lactobacillaceae</taxon>
        <taxon>Latilactobacillus</taxon>
    </lineage>
</organism>
<protein>
    <recommendedName>
        <fullName evidence="6">Ferredoxin--NADP reductase</fullName>
        <shortName evidence="6">FNR</shortName>
        <shortName evidence="6">Fd-NADP(+) reductase</shortName>
        <ecNumber evidence="6">1.18.1.2</ecNumber>
    </recommendedName>
</protein>
<keyword evidence="5 6" id="KW-0560">Oxidoreductase</keyword>
<sequence>MLDSNHLFDITIIGGGPVGMFAAYYAGMRKADVQIIESLPELGGQVATLYPEKQIYDVAGFSGISGAQLTENLIEQLALFQPTLQLSTAVQGIEPQEDGTFVLKTTKGTTRTKGIIIAVGNGAFTPRKLAVDYDPEWENHYIHYFAKEMAQFKDQTVAVAGGGDSAIEWALMLEKVAKQVYLIHRRDQFRGLESSVEALKQSTVQIKTPFLIDSLTEMNQQLALTLNKMKSTDQEQLTIDKLLVNYGFISDTRILRDWGLTLDHHQVAVNQQLETNIPNIYAIGDIATYPGKVKLIASGFGEAPMAVTELLTNLYPEKRQPLHSTSIM</sequence>
<comment type="similarity">
    <text evidence="6">Belongs to the ferredoxin--NADP reductase type 2 family.</text>
</comment>
<keyword evidence="3 6" id="KW-0274">FAD</keyword>
<dbReference type="AlphaFoldDB" id="A0A1B2A4R3"/>
<dbReference type="EC" id="1.18.1.2" evidence="6"/>
<dbReference type="Proteomes" id="UP001215533">
    <property type="component" value="Plasmid p1_CACC879"/>
</dbReference>
<dbReference type="Proteomes" id="UP000257607">
    <property type="component" value="Chromosome"/>
</dbReference>
<evidence type="ECO:0000256" key="1">
    <source>
        <dbReference type="ARBA" id="ARBA00011738"/>
    </source>
</evidence>
<dbReference type="RefSeq" id="WP_004270517.1">
    <property type="nucleotide sequence ID" value="NZ_BJOQ01000029.1"/>
</dbReference>
<gene>
    <name evidence="8" type="ORF">DT351_08745</name>
    <name evidence="9" type="ORF">PSR33_08155</name>
</gene>
<dbReference type="Pfam" id="PF07992">
    <property type="entry name" value="Pyr_redox_2"/>
    <property type="match status" value="1"/>
</dbReference>
<dbReference type="GO" id="GO:0050660">
    <property type="term" value="F:flavin adenine dinucleotide binding"/>
    <property type="evidence" value="ECO:0007669"/>
    <property type="project" value="UniProtKB-UniRule"/>
</dbReference>
<feature type="binding site" evidence="6">
    <location>
        <position position="285"/>
    </location>
    <ligand>
        <name>FAD</name>
        <dbReference type="ChEBI" id="CHEBI:57692"/>
    </ligand>
</feature>
<feature type="binding site" evidence="6">
    <location>
        <position position="45"/>
    </location>
    <ligand>
        <name>FAD</name>
        <dbReference type="ChEBI" id="CHEBI:57692"/>
    </ligand>
</feature>
<feature type="binding site" evidence="6">
    <location>
        <position position="50"/>
    </location>
    <ligand>
        <name>FAD</name>
        <dbReference type="ChEBI" id="CHEBI:57692"/>
    </ligand>
</feature>
<dbReference type="GO" id="GO:0004324">
    <property type="term" value="F:ferredoxin-NADP+ reductase activity"/>
    <property type="evidence" value="ECO:0007669"/>
    <property type="project" value="UniProtKB-UniRule"/>
</dbReference>
<accession>A0A1B2A4R3</accession>
<dbReference type="GeneID" id="49611723"/>
<dbReference type="OrthoDB" id="9806179at2"/>
<feature type="domain" description="FAD/NAD(P)-binding" evidence="7">
    <location>
        <begin position="8"/>
        <end position="294"/>
    </location>
</feature>
<feature type="binding site" evidence="6">
    <location>
        <position position="124"/>
    </location>
    <ligand>
        <name>FAD</name>
        <dbReference type="ChEBI" id="CHEBI:57692"/>
    </ligand>
</feature>
<keyword evidence="9" id="KW-0614">Plasmid</keyword>